<sequence length="83" mass="9391">MTTDETRGAIDVTGPRLLRLLDVHTEERDLGVEYSRKMLYVDRVISELLFDGVPAERLAKVLGLSVALIEERASRHRRLVGES</sequence>
<dbReference type="AlphaFoldDB" id="A0A4R5YE81"/>
<organism evidence="1 2">
    <name type="scientific">Kocuria rosea</name>
    <name type="common">Deinococcus erythromyxa</name>
    <name type="synonym">Micrococcus rubens</name>
    <dbReference type="NCBI Taxonomy" id="1275"/>
    <lineage>
        <taxon>Bacteria</taxon>
        <taxon>Bacillati</taxon>
        <taxon>Actinomycetota</taxon>
        <taxon>Actinomycetes</taxon>
        <taxon>Micrococcales</taxon>
        <taxon>Micrococcaceae</taxon>
        <taxon>Kocuria</taxon>
    </lineage>
</organism>
<reference evidence="1 2" key="1">
    <citation type="submission" date="2019-03" db="EMBL/GenBank/DDBJ databases">
        <title>Genome Sequencing and Assembly of Various Microbes Isolated from Partially Reclaimed Soil and Acid Mine Drainage (AMD) Site.</title>
        <authorList>
            <person name="Steinbock B."/>
            <person name="Bechtold R."/>
            <person name="Sevigny J.L."/>
            <person name="Thomas D."/>
            <person name="Cuthill L.R."/>
            <person name="Aveiro Johannsen E.J."/>
            <person name="Thomas K."/>
            <person name="Ghosh A."/>
        </authorList>
    </citation>
    <scope>NUCLEOTIDE SEQUENCE [LARGE SCALE GENOMIC DNA]</scope>
    <source>
        <strain evidence="1 2">S-A3</strain>
    </source>
</reference>
<comment type="caution">
    <text evidence="1">The sequence shown here is derived from an EMBL/GenBank/DDBJ whole genome shotgun (WGS) entry which is preliminary data.</text>
</comment>
<protein>
    <submittedName>
        <fullName evidence="1">Uncharacterized protein</fullName>
    </submittedName>
</protein>
<accession>A0A4R5YE81</accession>
<proteinExistence type="predicted"/>
<dbReference type="GeneID" id="64347966"/>
<evidence type="ECO:0000313" key="1">
    <source>
        <dbReference type="EMBL" id="TDL42488.1"/>
    </source>
</evidence>
<dbReference type="EMBL" id="SMZT01000004">
    <property type="protein sequence ID" value="TDL42488.1"/>
    <property type="molecule type" value="Genomic_DNA"/>
</dbReference>
<dbReference type="RefSeq" id="WP_133410596.1">
    <property type="nucleotide sequence ID" value="NZ_SMZT01000004.1"/>
</dbReference>
<dbReference type="Proteomes" id="UP000295163">
    <property type="component" value="Unassembled WGS sequence"/>
</dbReference>
<evidence type="ECO:0000313" key="2">
    <source>
        <dbReference type="Proteomes" id="UP000295163"/>
    </source>
</evidence>
<gene>
    <name evidence="1" type="ORF">E2R59_11115</name>
</gene>
<name>A0A4R5YE81_KOCRO</name>